<accession>A0A368T6K1</accession>
<dbReference type="Proteomes" id="UP000253318">
    <property type="component" value="Unassembled WGS sequence"/>
</dbReference>
<sequence length="85" mass="9160">MTLAAKIAAQRMRRVHHAAVAAHAAARLARTPAGWTWNGAPMAATTPVQVVLELREQHGVTNSAALHAVGHAQQHYATRRGRRTP</sequence>
<gene>
    <name evidence="1" type="ORF">DEF24_10165</name>
</gene>
<comment type="caution">
    <text evidence="1">The sequence shown here is derived from an EMBL/GenBank/DDBJ whole genome shotgun (WGS) entry which is preliminary data.</text>
</comment>
<protein>
    <submittedName>
        <fullName evidence="1">Uncharacterized protein</fullName>
    </submittedName>
</protein>
<name>A0A368T6K1_9ACTN</name>
<dbReference type="RefSeq" id="WP_114399898.1">
    <property type="nucleotide sequence ID" value="NZ_QEIM01000162.1"/>
</dbReference>
<reference evidence="1 2" key="1">
    <citation type="submission" date="2018-04" db="EMBL/GenBank/DDBJ databases">
        <title>Novel actinobacteria from marine sediment.</title>
        <authorList>
            <person name="Ng Z.Y."/>
            <person name="Tan G.Y.A."/>
        </authorList>
    </citation>
    <scope>NUCLEOTIDE SEQUENCE [LARGE SCALE GENOMIC DNA]</scope>
    <source>
        <strain evidence="1 2">TPS81</strain>
    </source>
</reference>
<proteinExistence type="predicted"/>
<evidence type="ECO:0000313" key="1">
    <source>
        <dbReference type="EMBL" id="RCV59327.1"/>
    </source>
</evidence>
<dbReference type="EMBL" id="QEIN01000063">
    <property type="protein sequence ID" value="RCV59327.1"/>
    <property type="molecule type" value="Genomic_DNA"/>
</dbReference>
<evidence type="ECO:0000313" key="2">
    <source>
        <dbReference type="Proteomes" id="UP000253318"/>
    </source>
</evidence>
<keyword evidence="2" id="KW-1185">Reference proteome</keyword>
<organism evidence="1 2">
    <name type="scientific">Marinitenerispora sediminis</name>
    <dbReference type="NCBI Taxonomy" id="1931232"/>
    <lineage>
        <taxon>Bacteria</taxon>
        <taxon>Bacillati</taxon>
        <taxon>Actinomycetota</taxon>
        <taxon>Actinomycetes</taxon>
        <taxon>Streptosporangiales</taxon>
        <taxon>Nocardiopsidaceae</taxon>
        <taxon>Marinitenerispora</taxon>
    </lineage>
</organism>
<dbReference type="AlphaFoldDB" id="A0A368T6K1"/>